<dbReference type="AlphaFoldDB" id="A0AAQ1JU82"/>
<protein>
    <recommendedName>
        <fullName evidence="4">Surface antigen domain-containing protein</fullName>
    </recommendedName>
</protein>
<sequence>MSIPYRKPFLLAHCARLALSTVLLVGNAEADASNLNFLNDTPISYMKPRDMESIKGALVQVLNTSKDAETTGWTNAQTGNSVRIDATMTPETTVHDGPKTCRSVTINLLAKGQSMTLHPVFCGTGGRDWSLQKR</sequence>
<evidence type="ECO:0000256" key="1">
    <source>
        <dbReference type="SAM" id="SignalP"/>
    </source>
</evidence>
<dbReference type="EMBL" id="FNZM01000007">
    <property type="protein sequence ID" value="SEJ68016.1"/>
    <property type="molecule type" value="Genomic_DNA"/>
</dbReference>
<gene>
    <name evidence="2" type="ORF">SAMN05216550_107145</name>
</gene>
<name>A0AAQ1JU82_9BURK</name>
<dbReference type="Proteomes" id="UP000183529">
    <property type="component" value="Unassembled WGS sequence"/>
</dbReference>
<reference evidence="2 3" key="1">
    <citation type="submission" date="2016-10" db="EMBL/GenBank/DDBJ databases">
        <authorList>
            <person name="Varghese N."/>
            <person name="Submissions S."/>
        </authorList>
    </citation>
    <scope>NUCLEOTIDE SEQUENCE [LARGE SCALE GENOMIC DNA]</scope>
    <source>
        <strain evidence="2 3">LMG 22274</strain>
    </source>
</reference>
<accession>A0AAQ1JU82</accession>
<dbReference type="RefSeq" id="WP_074983568.1">
    <property type="nucleotide sequence ID" value="NZ_CADFGN010000008.1"/>
</dbReference>
<feature type="signal peptide" evidence="1">
    <location>
        <begin position="1"/>
        <end position="30"/>
    </location>
</feature>
<evidence type="ECO:0000313" key="3">
    <source>
        <dbReference type="Proteomes" id="UP000183529"/>
    </source>
</evidence>
<proteinExistence type="predicted"/>
<evidence type="ECO:0008006" key="4">
    <source>
        <dbReference type="Google" id="ProtNLM"/>
    </source>
</evidence>
<comment type="caution">
    <text evidence="2">The sequence shown here is derived from an EMBL/GenBank/DDBJ whole genome shotgun (WGS) entry which is preliminary data.</text>
</comment>
<organism evidence="2 3">
    <name type="scientific">Paraburkholderia tropica</name>
    <dbReference type="NCBI Taxonomy" id="92647"/>
    <lineage>
        <taxon>Bacteria</taxon>
        <taxon>Pseudomonadati</taxon>
        <taxon>Pseudomonadota</taxon>
        <taxon>Betaproteobacteria</taxon>
        <taxon>Burkholderiales</taxon>
        <taxon>Burkholderiaceae</taxon>
        <taxon>Paraburkholderia</taxon>
    </lineage>
</organism>
<evidence type="ECO:0000313" key="2">
    <source>
        <dbReference type="EMBL" id="SEJ68016.1"/>
    </source>
</evidence>
<feature type="chain" id="PRO_5043041035" description="Surface antigen domain-containing protein" evidence="1">
    <location>
        <begin position="31"/>
        <end position="134"/>
    </location>
</feature>
<keyword evidence="1" id="KW-0732">Signal</keyword>